<feature type="transmembrane region" description="Helical" evidence="2">
    <location>
        <begin position="130"/>
        <end position="148"/>
    </location>
</feature>
<evidence type="ECO:0000313" key="4">
    <source>
        <dbReference type="EMBL" id="KKS19943.1"/>
    </source>
</evidence>
<dbReference type="EMBL" id="LCBY01000071">
    <property type="protein sequence ID" value="KKS19943.1"/>
    <property type="molecule type" value="Genomic_DNA"/>
</dbReference>
<sequence length="1017" mass="114436">MKFAARLVLVGLFLVGATVLSAQLVSAQEPSNVDANIPTNQSVDESDNPYLQEPTGQVLPAASTPTPTTNPASLQLASSPGEPNWIIDAEVTQVGRNAERAREFIYWVVTHSPVYNVPQIYQAYFFVQRVTWILAIFVIIGLAIQLVLTRKSIGPTFSGISIGFDRITIATIVIRMVLILSFIFFSYNILLGFIQASDAMSNFFISRLGGEDLFNIVFSSSNSEENYDFVGYKNADPLEQDMVFTSLFLVRMTSFTYNFMAIILIIRQVILIFLLILSPLLALLLPFIFVRNIGSIWIGEFFRWLFYGPLFSLFIAALARIWKGGIPYEFDFTGAGTKMVYHTGINILYGGPAQVLSPTNTANYVDTYAEYIIALIMLWAAIMLPWLLLKIFRDYCCDILEKNQGVLMQILDKIRNVTPPKPLGPKPAKPGSIGTFGKHMKIPESRSVLTRETMTREKIIEKIRNREIHNVETHDITRAYDLRVSSLRDVARIETHKEKESAVRETLASIQNPLRATTPQTRTQYETLRNEFTTRASRGDKLARQVIQAATPRASHVEQTITSTASAEQLKQAVAAPGPIAISEVRVPTIRTISLETVKSVSEHTHLEQNTVQEILKAVPITETVEKEKESKTTTEKIQKVAERVHVTTDQVREVIYNAQQISQNQLIREQISTETIKSVAEKTHTEQATVEQILKEVPVTESVEKQTATAETNEKVREVSERIHVSEEQVREVVREIQKEITTTQIQRVSSDTIREISEKTQVSQESVEKVLEEVPSVNTIESKEAQIGALSEKTGVAPDQVRKVLDATPPSQIPSAEAPKIAPSVSIEEYEEIRAMWMNHYRNSDVPKSENIKNREDWINEDIAKLTNTINLLISPSVKDRQQGMQQVADLLPFLLLGGFADVETLTYIKAKLEAAKLIYEEMERVDEAKEKIKKEQEDLVVIPAVGPKEEQKTMQAEQKLEMPIPDGEQKTPSQETTYDLPGFGEESDKTANDDELDKKLPFRNITIPNLVKKK</sequence>
<feature type="region of interest" description="Disordered" evidence="1">
    <location>
        <begin position="31"/>
        <end position="81"/>
    </location>
</feature>
<feature type="transmembrane region" description="Helical" evidence="2">
    <location>
        <begin position="169"/>
        <end position="194"/>
    </location>
</feature>
<feature type="transmembrane region" description="Helical" evidence="2">
    <location>
        <begin position="368"/>
        <end position="389"/>
    </location>
</feature>
<evidence type="ECO:0000256" key="2">
    <source>
        <dbReference type="SAM" id="Phobius"/>
    </source>
</evidence>
<feature type="transmembrane region" description="Helical" evidence="2">
    <location>
        <begin position="259"/>
        <end position="289"/>
    </location>
</feature>
<proteinExistence type="predicted"/>
<evidence type="ECO:0000256" key="1">
    <source>
        <dbReference type="SAM" id="MobiDB-lite"/>
    </source>
</evidence>
<accession>A0A0G1A3I9</accession>
<dbReference type="Proteomes" id="UP000034371">
    <property type="component" value="Unassembled WGS sequence"/>
</dbReference>
<protein>
    <submittedName>
        <fullName evidence="4">Uncharacterized protein</fullName>
    </submittedName>
</protein>
<comment type="caution">
    <text evidence="4">The sequence shown here is derived from an EMBL/GenBank/DDBJ whole genome shotgun (WGS) entry which is preliminary data.</text>
</comment>
<reference evidence="4 5" key="1">
    <citation type="journal article" date="2015" name="Nature">
        <title>rRNA introns, odd ribosomes, and small enigmatic genomes across a large radiation of phyla.</title>
        <authorList>
            <person name="Brown C.T."/>
            <person name="Hug L.A."/>
            <person name="Thomas B.C."/>
            <person name="Sharon I."/>
            <person name="Castelle C.J."/>
            <person name="Singh A."/>
            <person name="Wilkins M.J."/>
            <person name="Williams K.H."/>
            <person name="Banfield J.F."/>
        </authorList>
    </citation>
    <scope>NUCLEOTIDE SEQUENCE [LARGE SCALE GENOMIC DNA]</scope>
</reference>
<organism evidence="4 5">
    <name type="scientific">Candidatus Roizmanbacteria bacterium GW2011_GWC2_41_7</name>
    <dbReference type="NCBI Taxonomy" id="1618487"/>
    <lineage>
        <taxon>Bacteria</taxon>
        <taxon>Candidatus Roizmaniibacteriota</taxon>
    </lineage>
</organism>
<feature type="region of interest" description="Disordered" evidence="1">
    <location>
        <begin position="950"/>
        <end position="1003"/>
    </location>
</feature>
<keyword evidence="3" id="KW-0732">Signal</keyword>
<feature type="transmembrane region" description="Helical" evidence="2">
    <location>
        <begin position="301"/>
        <end position="322"/>
    </location>
</feature>
<feature type="compositionally biased region" description="Low complexity" evidence="1">
    <location>
        <begin position="60"/>
        <end position="73"/>
    </location>
</feature>
<keyword evidence="2" id="KW-0472">Membrane</keyword>
<dbReference type="AlphaFoldDB" id="A0A0G1A3I9"/>
<keyword evidence="2" id="KW-0812">Transmembrane</keyword>
<feature type="signal peptide" evidence="3">
    <location>
        <begin position="1"/>
        <end position="22"/>
    </location>
</feature>
<gene>
    <name evidence="4" type="ORF">UU78_C0071G0002</name>
</gene>
<feature type="chain" id="PRO_5002535920" evidence="3">
    <location>
        <begin position="23"/>
        <end position="1017"/>
    </location>
</feature>
<feature type="compositionally biased region" description="Polar residues" evidence="1">
    <location>
        <begin position="31"/>
        <end position="43"/>
    </location>
</feature>
<evidence type="ECO:0000256" key="3">
    <source>
        <dbReference type="SAM" id="SignalP"/>
    </source>
</evidence>
<feature type="compositionally biased region" description="Basic and acidic residues" evidence="1">
    <location>
        <begin position="989"/>
        <end position="1003"/>
    </location>
</feature>
<keyword evidence="2" id="KW-1133">Transmembrane helix</keyword>
<name>A0A0G1A3I9_9BACT</name>
<evidence type="ECO:0000313" key="5">
    <source>
        <dbReference type="Proteomes" id="UP000034371"/>
    </source>
</evidence>